<protein>
    <submittedName>
        <fullName evidence="2">Uncharacterized protein</fullName>
    </submittedName>
</protein>
<dbReference type="EMBL" id="JAFNEN010000634">
    <property type="protein sequence ID" value="KAG8179349.1"/>
    <property type="molecule type" value="Genomic_DNA"/>
</dbReference>
<feature type="region of interest" description="Disordered" evidence="1">
    <location>
        <begin position="123"/>
        <end position="195"/>
    </location>
</feature>
<dbReference type="Proteomes" id="UP000827092">
    <property type="component" value="Unassembled WGS sequence"/>
</dbReference>
<feature type="compositionally biased region" description="Low complexity" evidence="1">
    <location>
        <begin position="167"/>
        <end position="179"/>
    </location>
</feature>
<accession>A0AAV6U6T9</accession>
<sequence>MSQDNINRTQSQPLRNPLNLRNLTNNTFSMFDVRNWYNIWAESVQNDENAGIRPVTTIGSCPLCQTNVEDSRLSLRPAEYEGSPCFVCARTPGFTEPGQTGGWIFVPNIEEIIDESRMEVGLQTPNDEQQPPNVEGQSPEVEQQTPRYETTTTTETSKVPKTKNAAKSSTVRKTPTTSKPTKRKAASPASKSTKK</sequence>
<evidence type="ECO:0000313" key="2">
    <source>
        <dbReference type="EMBL" id="KAG8179349.1"/>
    </source>
</evidence>
<evidence type="ECO:0000256" key="1">
    <source>
        <dbReference type="SAM" id="MobiDB-lite"/>
    </source>
</evidence>
<gene>
    <name evidence="2" type="ORF">JTE90_007621</name>
</gene>
<organism evidence="2 3">
    <name type="scientific">Oedothorax gibbosus</name>
    <dbReference type="NCBI Taxonomy" id="931172"/>
    <lineage>
        <taxon>Eukaryota</taxon>
        <taxon>Metazoa</taxon>
        <taxon>Ecdysozoa</taxon>
        <taxon>Arthropoda</taxon>
        <taxon>Chelicerata</taxon>
        <taxon>Arachnida</taxon>
        <taxon>Araneae</taxon>
        <taxon>Araneomorphae</taxon>
        <taxon>Entelegynae</taxon>
        <taxon>Araneoidea</taxon>
        <taxon>Linyphiidae</taxon>
        <taxon>Erigoninae</taxon>
        <taxon>Oedothorax</taxon>
    </lineage>
</organism>
<keyword evidence="3" id="KW-1185">Reference proteome</keyword>
<feature type="compositionally biased region" description="Low complexity" evidence="1">
    <location>
        <begin position="186"/>
        <end position="195"/>
    </location>
</feature>
<name>A0AAV6U6T9_9ARAC</name>
<dbReference type="AlphaFoldDB" id="A0AAV6U6T9"/>
<feature type="compositionally biased region" description="Polar residues" evidence="1">
    <location>
        <begin position="123"/>
        <end position="148"/>
    </location>
</feature>
<proteinExistence type="predicted"/>
<evidence type="ECO:0000313" key="3">
    <source>
        <dbReference type="Proteomes" id="UP000827092"/>
    </source>
</evidence>
<comment type="caution">
    <text evidence="2">The sequence shown here is derived from an EMBL/GenBank/DDBJ whole genome shotgun (WGS) entry which is preliminary data.</text>
</comment>
<reference evidence="2 3" key="1">
    <citation type="journal article" date="2022" name="Nat. Ecol. Evol.">
        <title>A masculinizing supergene underlies an exaggerated male reproductive morph in a spider.</title>
        <authorList>
            <person name="Hendrickx F."/>
            <person name="De Corte Z."/>
            <person name="Sonet G."/>
            <person name="Van Belleghem S.M."/>
            <person name="Kostlbacher S."/>
            <person name="Vangestel C."/>
        </authorList>
    </citation>
    <scope>NUCLEOTIDE SEQUENCE [LARGE SCALE GENOMIC DNA]</scope>
    <source>
        <strain evidence="2">W744_W776</strain>
    </source>
</reference>